<protein>
    <submittedName>
        <fullName evidence="2">Uncharacterized protein</fullName>
    </submittedName>
</protein>
<evidence type="ECO:0000256" key="1">
    <source>
        <dbReference type="SAM" id="MobiDB-lite"/>
    </source>
</evidence>
<evidence type="ECO:0000313" key="2">
    <source>
        <dbReference type="EMBL" id="GAA4706782.1"/>
    </source>
</evidence>
<dbReference type="EMBL" id="BAABHM010000012">
    <property type="protein sequence ID" value="GAA4706782.1"/>
    <property type="molecule type" value="Genomic_DNA"/>
</dbReference>
<dbReference type="Proteomes" id="UP001500843">
    <property type="component" value="Unassembled WGS sequence"/>
</dbReference>
<comment type="caution">
    <text evidence="2">The sequence shown here is derived from an EMBL/GenBank/DDBJ whole genome shotgun (WGS) entry which is preliminary data.</text>
</comment>
<name>A0ABP8XHG3_9MICO</name>
<accession>A0ABP8XHG3</accession>
<feature type="region of interest" description="Disordered" evidence="1">
    <location>
        <begin position="103"/>
        <end position="137"/>
    </location>
</feature>
<keyword evidence="3" id="KW-1185">Reference proteome</keyword>
<evidence type="ECO:0000313" key="3">
    <source>
        <dbReference type="Proteomes" id="UP001500843"/>
    </source>
</evidence>
<proteinExistence type="predicted"/>
<gene>
    <name evidence="2" type="ORF">GCM10023198_31370</name>
</gene>
<organism evidence="2 3">
    <name type="scientific">Promicromonospora umidemergens</name>
    <dbReference type="NCBI Taxonomy" id="629679"/>
    <lineage>
        <taxon>Bacteria</taxon>
        <taxon>Bacillati</taxon>
        <taxon>Actinomycetota</taxon>
        <taxon>Actinomycetes</taxon>
        <taxon>Micrococcales</taxon>
        <taxon>Promicromonosporaceae</taxon>
        <taxon>Promicromonospora</taxon>
    </lineage>
</organism>
<dbReference type="RefSeq" id="WP_253869286.1">
    <property type="nucleotide sequence ID" value="NZ_BAABHM010000012.1"/>
</dbReference>
<reference evidence="3" key="1">
    <citation type="journal article" date="2019" name="Int. J. Syst. Evol. Microbiol.">
        <title>The Global Catalogue of Microorganisms (GCM) 10K type strain sequencing project: providing services to taxonomists for standard genome sequencing and annotation.</title>
        <authorList>
            <consortium name="The Broad Institute Genomics Platform"/>
            <consortium name="The Broad Institute Genome Sequencing Center for Infectious Disease"/>
            <person name="Wu L."/>
            <person name="Ma J."/>
        </authorList>
    </citation>
    <scope>NUCLEOTIDE SEQUENCE [LARGE SCALE GENOMIC DNA]</scope>
    <source>
        <strain evidence="3">JCM 17975</strain>
    </source>
</reference>
<sequence length="137" mass="14243">MSGVRPTALAYVAGPTEQALDDQRNVLSAYAAVEGLALEPDLADPSDTLTISQVVAAVRACRTRIVLIAAGARMAEAQARVTHDLKPYGAVCVVIGRSHPAVPRRAGRLANDPSPASARRAGMSIPPTPGRGHDNDV</sequence>